<protein>
    <submittedName>
        <fullName evidence="6">CvpA family protein</fullName>
    </submittedName>
</protein>
<keyword evidence="3 5" id="KW-1133">Transmembrane helix</keyword>
<dbReference type="Pfam" id="PF02674">
    <property type="entry name" value="Colicin_V"/>
    <property type="match status" value="1"/>
</dbReference>
<evidence type="ECO:0000256" key="2">
    <source>
        <dbReference type="ARBA" id="ARBA00022692"/>
    </source>
</evidence>
<evidence type="ECO:0000256" key="3">
    <source>
        <dbReference type="ARBA" id="ARBA00022989"/>
    </source>
</evidence>
<keyword evidence="7" id="KW-1185">Reference proteome</keyword>
<feature type="transmembrane region" description="Helical" evidence="5">
    <location>
        <begin position="71"/>
        <end position="99"/>
    </location>
</feature>
<feature type="transmembrane region" description="Helical" evidence="5">
    <location>
        <begin position="6"/>
        <end position="24"/>
    </location>
</feature>
<dbReference type="EMBL" id="WUWG01000003">
    <property type="protein sequence ID" value="MXU65650.1"/>
    <property type="molecule type" value="Genomic_DNA"/>
</dbReference>
<evidence type="ECO:0000256" key="5">
    <source>
        <dbReference type="SAM" id="Phobius"/>
    </source>
</evidence>
<gene>
    <name evidence="6" type="ORF">GSH16_09325</name>
</gene>
<dbReference type="GO" id="GO:0009403">
    <property type="term" value="P:toxin biosynthetic process"/>
    <property type="evidence" value="ECO:0007669"/>
    <property type="project" value="InterPro"/>
</dbReference>
<sequence>MEGFTIVDGVVLLIVAISALLAFSRGLVRELLSIAGWVGAAIAAYFFAPMAEPFVREIPFLRDFIAESCQLSIFAAFAVVFAVALVLISIFTPLLSGAVQNSALGSIDRGFGLLFGVARGALLVAIGLLLYENFLSAGDGIPQVEDSRSKEIFASLQATLNESIPEDAPTWLEERYGVLVAGCGEPETTETDA</sequence>
<dbReference type="InterPro" id="IPR052719">
    <property type="entry name" value="CvpA-like"/>
</dbReference>
<dbReference type="Proteomes" id="UP000436016">
    <property type="component" value="Unassembled WGS sequence"/>
</dbReference>
<reference evidence="6 7" key="1">
    <citation type="submission" date="2019-12" db="EMBL/GenBank/DDBJ databases">
        <title>Strain KN286 was isolated from seawater, which was collected from Caroline Seamount in the tropical western Pacific.</title>
        <authorList>
            <person name="Wang Q."/>
        </authorList>
    </citation>
    <scope>NUCLEOTIDE SEQUENCE [LARGE SCALE GENOMIC DNA]</scope>
    <source>
        <strain evidence="6 7">KN286</strain>
    </source>
</reference>
<accession>A0A6B0TM63</accession>
<feature type="transmembrane region" description="Helical" evidence="5">
    <location>
        <begin position="111"/>
        <end position="131"/>
    </location>
</feature>
<proteinExistence type="predicted"/>
<organism evidence="6 7">
    <name type="scientific">Oceanomicrobium pacificus</name>
    <dbReference type="NCBI Taxonomy" id="2692916"/>
    <lineage>
        <taxon>Bacteria</taxon>
        <taxon>Pseudomonadati</taxon>
        <taxon>Pseudomonadota</taxon>
        <taxon>Alphaproteobacteria</taxon>
        <taxon>Rhodobacterales</taxon>
        <taxon>Paracoccaceae</taxon>
        <taxon>Oceanomicrobium</taxon>
    </lineage>
</organism>
<evidence type="ECO:0000256" key="1">
    <source>
        <dbReference type="ARBA" id="ARBA00004141"/>
    </source>
</evidence>
<dbReference type="RefSeq" id="WP_160854312.1">
    <property type="nucleotide sequence ID" value="NZ_WUWG01000003.1"/>
</dbReference>
<feature type="transmembrane region" description="Helical" evidence="5">
    <location>
        <begin position="31"/>
        <end position="51"/>
    </location>
</feature>
<keyword evidence="2 5" id="KW-0812">Transmembrane</keyword>
<evidence type="ECO:0000256" key="4">
    <source>
        <dbReference type="ARBA" id="ARBA00023136"/>
    </source>
</evidence>
<dbReference type="PANTHER" id="PTHR36926:SF1">
    <property type="entry name" value="COLICIN V PRODUCTION PROTEIN"/>
    <property type="match status" value="1"/>
</dbReference>
<keyword evidence="4 5" id="KW-0472">Membrane</keyword>
<comment type="subcellular location">
    <subcellularLocation>
        <location evidence="1">Membrane</location>
        <topology evidence="1">Multi-pass membrane protein</topology>
    </subcellularLocation>
</comment>
<dbReference type="InterPro" id="IPR003825">
    <property type="entry name" value="Colicin-V_CvpA"/>
</dbReference>
<evidence type="ECO:0000313" key="6">
    <source>
        <dbReference type="EMBL" id="MXU65650.1"/>
    </source>
</evidence>
<comment type="caution">
    <text evidence="6">The sequence shown here is derived from an EMBL/GenBank/DDBJ whole genome shotgun (WGS) entry which is preliminary data.</text>
</comment>
<name>A0A6B0TM63_9RHOB</name>
<dbReference type="PANTHER" id="PTHR36926">
    <property type="entry name" value="COLICIN V PRODUCTION PROTEIN"/>
    <property type="match status" value="1"/>
</dbReference>
<dbReference type="GO" id="GO:0016020">
    <property type="term" value="C:membrane"/>
    <property type="evidence" value="ECO:0007669"/>
    <property type="project" value="UniProtKB-SubCell"/>
</dbReference>
<evidence type="ECO:0000313" key="7">
    <source>
        <dbReference type="Proteomes" id="UP000436016"/>
    </source>
</evidence>
<dbReference type="AlphaFoldDB" id="A0A6B0TM63"/>